<gene>
    <name evidence="5" type="ORF">GCM10009754_05820</name>
</gene>
<feature type="domain" description="HTH gntR-type" evidence="4">
    <location>
        <begin position="7"/>
        <end position="74"/>
    </location>
</feature>
<accession>A0ABN2Q289</accession>
<dbReference type="SMART" id="SM00345">
    <property type="entry name" value="HTH_GNTR"/>
    <property type="match status" value="1"/>
</dbReference>
<evidence type="ECO:0000256" key="3">
    <source>
        <dbReference type="ARBA" id="ARBA00023163"/>
    </source>
</evidence>
<dbReference type="Gene3D" id="1.20.120.530">
    <property type="entry name" value="GntR ligand-binding domain-like"/>
    <property type="match status" value="1"/>
</dbReference>
<evidence type="ECO:0000313" key="6">
    <source>
        <dbReference type="Proteomes" id="UP001501116"/>
    </source>
</evidence>
<name>A0ABN2Q289_9PSEU</name>
<protein>
    <submittedName>
        <fullName evidence="5">GntR family transcriptional regulator</fullName>
    </submittedName>
</protein>
<dbReference type="PROSITE" id="PS50949">
    <property type="entry name" value="HTH_GNTR"/>
    <property type="match status" value="1"/>
</dbReference>
<dbReference type="CDD" id="cd07377">
    <property type="entry name" value="WHTH_GntR"/>
    <property type="match status" value="1"/>
</dbReference>
<dbReference type="Gene3D" id="1.10.10.10">
    <property type="entry name" value="Winged helix-like DNA-binding domain superfamily/Winged helix DNA-binding domain"/>
    <property type="match status" value="1"/>
</dbReference>
<dbReference type="InterPro" id="IPR036388">
    <property type="entry name" value="WH-like_DNA-bd_sf"/>
</dbReference>
<evidence type="ECO:0000259" key="4">
    <source>
        <dbReference type="PROSITE" id="PS50949"/>
    </source>
</evidence>
<organism evidence="5 6">
    <name type="scientific">Amycolatopsis minnesotensis</name>
    <dbReference type="NCBI Taxonomy" id="337894"/>
    <lineage>
        <taxon>Bacteria</taxon>
        <taxon>Bacillati</taxon>
        <taxon>Actinomycetota</taxon>
        <taxon>Actinomycetes</taxon>
        <taxon>Pseudonocardiales</taxon>
        <taxon>Pseudonocardiaceae</taxon>
        <taxon>Amycolatopsis</taxon>
    </lineage>
</organism>
<evidence type="ECO:0000256" key="2">
    <source>
        <dbReference type="ARBA" id="ARBA00023125"/>
    </source>
</evidence>
<dbReference type="SUPFAM" id="SSF48008">
    <property type="entry name" value="GntR ligand-binding domain-like"/>
    <property type="match status" value="1"/>
</dbReference>
<keyword evidence="3" id="KW-0804">Transcription</keyword>
<reference evidence="5 6" key="1">
    <citation type="journal article" date="2019" name="Int. J. Syst. Evol. Microbiol.">
        <title>The Global Catalogue of Microorganisms (GCM) 10K type strain sequencing project: providing services to taxonomists for standard genome sequencing and annotation.</title>
        <authorList>
            <consortium name="The Broad Institute Genomics Platform"/>
            <consortium name="The Broad Institute Genome Sequencing Center for Infectious Disease"/>
            <person name="Wu L."/>
            <person name="Ma J."/>
        </authorList>
    </citation>
    <scope>NUCLEOTIDE SEQUENCE [LARGE SCALE GENOMIC DNA]</scope>
    <source>
        <strain evidence="5 6">JCM 14545</strain>
    </source>
</reference>
<dbReference type="SUPFAM" id="SSF46785">
    <property type="entry name" value="Winged helix' DNA-binding domain"/>
    <property type="match status" value="1"/>
</dbReference>
<evidence type="ECO:0000313" key="5">
    <source>
        <dbReference type="EMBL" id="GAA1941328.1"/>
    </source>
</evidence>
<dbReference type="Pfam" id="PF00392">
    <property type="entry name" value="GntR"/>
    <property type="match status" value="1"/>
</dbReference>
<dbReference type="PRINTS" id="PR00035">
    <property type="entry name" value="HTHGNTR"/>
</dbReference>
<proteinExistence type="predicted"/>
<sequence length="222" mass="24902">MTEAFSPALGDTVTRRLRDAILSGQLADGERLVERDIATTLDVSRGPVRDALRQLAVEGLVVVEARRGTRVASLTPEDGEEIMAIRAGIEPLAVRYLVRETTVGRFESLHEILGELEIACREGNWSQVILQDFALHRQLYVLCGRRRLLRLWESISEPLLHIFRMNLGLYDTIEQVHANHATLVADIESGDPLRAEAAIREHITHFQPQLLALMLARAGKEE</sequence>
<dbReference type="InterPro" id="IPR000524">
    <property type="entry name" value="Tscrpt_reg_HTH_GntR"/>
</dbReference>
<dbReference type="InterPro" id="IPR008920">
    <property type="entry name" value="TF_FadR/GntR_C"/>
</dbReference>
<dbReference type="PANTHER" id="PTHR43537">
    <property type="entry name" value="TRANSCRIPTIONAL REGULATOR, GNTR FAMILY"/>
    <property type="match status" value="1"/>
</dbReference>
<dbReference type="InterPro" id="IPR036390">
    <property type="entry name" value="WH_DNA-bd_sf"/>
</dbReference>
<keyword evidence="1" id="KW-0805">Transcription regulation</keyword>
<comment type="caution">
    <text evidence="5">The sequence shown here is derived from an EMBL/GenBank/DDBJ whole genome shotgun (WGS) entry which is preliminary data.</text>
</comment>
<keyword evidence="6" id="KW-1185">Reference proteome</keyword>
<dbReference type="RefSeq" id="WP_344413034.1">
    <property type="nucleotide sequence ID" value="NZ_BAAANN010000002.1"/>
</dbReference>
<dbReference type="Proteomes" id="UP001501116">
    <property type="component" value="Unassembled WGS sequence"/>
</dbReference>
<dbReference type="EMBL" id="BAAANN010000002">
    <property type="protein sequence ID" value="GAA1941328.1"/>
    <property type="molecule type" value="Genomic_DNA"/>
</dbReference>
<dbReference type="Pfam" id="PF07729">
    <property type="entry name" value="FCD"/>
    <property type="match status" value="1"/>
</dbReference>
<dbReference type="PANTHER" id="PTHR43537:SF24">
    <property type="entry name" value="GLUCONATE OPERON TRANSCRIPTIONAL REPRESSOR"/>
    <property type="match status" value="1"/>
</dbReference>
<keyword evidence="2" id="KW-0238">DNA-binding</keyword>
<dbReference type="SMART" id="SM00895">
    <property type="entry name" value="FCD"/>
    <property type="match status" value="1"/>
</dbReference>
<dbReference type="InterPro" id="IPR011711">
    <property type="entry name" value="GntR_C"/>
</dbReference>
<evidence type="ECO:0000256" key="1">
    <source>
        <dbReference type="ARBA" id="ARBA00023015"/>
    </source>
</evidence>